<name>A0ABP9A662_9ACTN</name>
<accession>A0ABP9A662</accession>
<dbReference type="SMART" id="SM00421">
    <property type="entry name" value="HTH_LUXR"/>
    <property type="match status" value="1"/>
</dbReference>
<feature type="domain" description="HTH luxR-type" evidence="1">
    <location>
        <begin position="261"/>
        <end position="326"/>
    </location>
</feature>
<comment type="caution">
    <text evidence="2">The sequence shown here is derived from an EMBL/GenBank/DDBJ whole genome shotgun (WGS) entry which is preliminary data.</text>
</comment>
<dbReference type="RefSeq" id="WP_345612931.1">
    <property type="nucleotide sequence ID" value="NZ_BAABJV010000004.1"/>
</dbReference>
<dbReference type="InterPro" id="IPR036388">
    <property type="entry name" value="WH-like_DNA-bd_sf"/>
</dbReference>
<evidence type="ECO:0000313" key="3">
    <source>
        <dbReference type="Proteomes" id="UP001501147"/>
    </source>
</evidence>
<dbReference type="InterPro" id="IPR051797">
    <property type="entry name" value="TrmB-like"/>
</dbReference>
<evidence type="ECO:0000259" key="1">
    <source>
        <dbReference type="PROSITE" id="PS50043"/>
    </source>
</evidence>
<dbReference type="InterPro" id="IPR000792">
    <property type="entry name" value="Tscrpt_reg_LuxR_C"/>
</dbReference>
<dbReference type="PROSITE" id="PS50043">
    <property type="entry name" value="HTH_LUXR_2"/>
    <property type="match status" value="1"/>
</dbReference>
<gene>
    <name evidence="2" type="ORF">GCM10023329_23680</name>
</gene>
<dbReference type="PANTHER" id="PTHR34293">
    <property type="entry name" value="HTH-TYPE TRANSCRIPTIONAL REGULATOR TRMBL2"/>
    <property type="match status" value="1"/>
</dbReference>
<dbReference type="CDD" id="cd06170">
    <property type="entry name" value="LuxR_C_like"/>
    <property type="match status" value="1"/>
</dbReference>
<dbReference type="EMBL" id="BAABJV010000004">
    <property type="protein sequence ID" value="GAA4774581.1"/>
    <property type="molecule type" value="Genomic_DNA"/>
</dbReference>
<dbReference type="Proteomes" id="UP001501147">
    <property type="component" value="Unassembled WGS sequence"/>
</dbReference>
<dbReference type="Gene3D" id="1.10.10.10">
    <property type="entry name" value="Winged helix-like DNA-binding domain superfamily/Winged helix DNA-binding domain"/>
    <property type="match status" value="1"/>
</dbReference>
<dbReference type="Pfam" id="PF00196">
    <property type="entry name" value="GerE"/>
    <property type="match status" value="1"/>
</dbReference>
<protein>
    <submittedName>
        <fullName evidence="2">LuxR family transcriptional regulator</fullName>
    </submittedName>
</protein>
<dbReference type="PANTHER" id="PTHR34293:SF1">
    <property type="entry name" value="HTH-TYPE TRANSCRIPTIONAL REGULATOR TRMBL2"/>
    <property type="match status" value="1"/>
</dbReference>
<dbReference type="InterPro" id="IPR016032">
    <property type="entry name" value="Sig_transdc_resp-reg_C-effctor"/>
</dbReference>
<sequence>MLEALGIRQSAETVYRLMLQRPELGVGGMARHLDWPEQEVRSALAHLAEAKLVAMGGEDADEAAPFNPEVGFSFLLARAEAELSRRRRQVELAERTVEQILATFPEGCDRAARHDVVDRIHGVDAVRERLESLAATARTECLSLLPGGAQLPDTMDASQPLDELALARGVRIRSLYQESFRNDPPTLEYVRWYCGLGGAARTVPVVPMLMVIVDRKAALVPMDPRDGRAGALEVRSGGLVSALVVLFEQLWESGTPFGETPRRDAHDLSPQERELLLLLGIGSTDEIAARRLGVSLRTVRRMSSELMSRLGARSRFEAGVRAAKEGWL</sequence>
<proteinExistence type="predicted"/>
<keyword evidence="3" id="KW-1185">Reference proteome</keyword>
<dbReference type="SUPFAM" id="SSF46894">
    <property type="entry name" value="C-terminal effector domain of the bipartite response regulators"/>
    <property type="match status" value="1"/>
</dbReference>
<organism evidence="2 3">
    <name type="scientific">Streptomyces sanyensis</name>
    <dbReference type="NCBI Taxonomy" id="568869"/>
    <lineage>
        <taxon>Bacteria</taxon>
        <taxon>Bacillati</taxon>
        <taxon>Actinomycetota</taxon>
        <taxon>Actinomycetes</taxon>
        <taxon>Kitasatosporales</taxon>
        <taxon>Streptomycetaceae</taxon>
        <taxon>Streptomyces</taxon>
    </lineage>
</organism>
<evidence type="ECO:0000313" key="2">
    <source>
        <dbReference type="EMBL" id="GAA4774581.1"/>
    </source>
</evidence>
<reference evidence="3" key="1">
    <citation type="journal article" date="2019" name="Int. J. Syst. Evol. Microbiol.">
        <title>The Global Catalogue of Microorganisms (GCM) 10K type strain sequencing project: providing services to taxonomists for standard genome sequencing and annotation.</title>
        <authorList>
            <consortium name="The Broad Institute Genomics Platform"/>
            <consortium name="The Broad Institute Genome Sequencing Center for Infectious Disease"/>
            <person name="Wu L."/>
            <person name="Ma J."/>
        </authorList>
    </citation>
    <scope>NUCLEOTIDE SEQUENCE [LARGE SCALE GENOMIC DNA]</scope>
    <source>
        <strain evidence="3">JCM 18324</strain>
    </source>
</reference>